<keyword evidence="2" id="KW-1185">Reference proteome</keyword>
<reference evidence="1 2" key="1">
    <citation type="journal article" date="2022" name="Hortic Res">
        <title>A haplotype resolved chromosomal level avocado genome allows analysis of novel avocado genes.</title>
        <authorList>
            <person name="Nath O."/>
            <person name="Fletcher S.J."/>
            <person name="Hayward A."/>
            <person name="Shaw L.M."/>
            <person name="Masouleh A.K."/>
            <person name="Furtado A."/>
            <person name="Henry R.J."/>
            <person name="Mitter N."/>
        </authorList>
    </citation>
    <scope>NUCLEOTIDE SEQUENCE [LARGE SCALE GENOMIC DNA]</scope>
    <source>
        <strain evidence="2">cv. Hass</strain>
    </source>
</reference>
<proteinExistence type="predicted"/>
<evidence type="ECO:0000313" key="2">
    <source>
        <dbReference type="Proteomes" id="UP001234297"/>
    </source>
</evidence>
<dbReference type="Proteomes" id="UP001234297">
    <property type="component" value="Chromosome 10"/>
</dbReference>
<name>A0ACC2KN89_PERAE</name>
<protein>
    <submittedName>
        <fullName evidence="1">Uncharacterized protein</fullName>
    </submittedName>
</protein>
<comment type="caution">
    <text evidence="1">The sequence shown here is derived from an EMBL/GenBank/DDBJ whole genome shotgun (WGS) entry which is preliminary data.</text>
</comment>
<organism evidence="1 2">
    <name type="scientific">Persea americana</name>
    <name type="common">Avocado</name>
    <dbReference type="NCBI Taxonomy" id="3435"/>
    <lineage>
        <taxon>Eukaryota</taxon>
        <taxon>Viridiplantae</taxon>
        <taxon>Streptophyta</taxon>
        <taxon>Embryophyta</taxon>
        <taxon>Tracheophyta</taxon>
        <taxon>Spermatophyta</taxon>
        <taxon>Magnoliopsida</taxon>
        <taxon>Magnoliidae</taxon>
        <taxon>Laurales</taxon>
        <taxon>Lauraceae</taxon>
        <taxon>Persea</taxon>
    </lineage>
</organism>
<sequence length="82" mass="8979">MADILDVASLFDSIAFGYIPRDLYVVVHHQGTSDGDMNGSLLHKIRCFLPSNLMLRSNGSGKLVSNLSLEATGPCDLWENQL</sequence>
<evidence type="ECO:0000313" key="1">
    <source>
        <dbReference type="EMBL" id="KAJ8622439.1"/>
    </source>
</evidence>
<accession>A0ACC2KN89</accession>
<dbReference type="EMBL" id="CM056818">
    <property type="protein sequence ID" value="KAJ8622439.1"/>
    <property type="molecule type" value="Genomic_DNA"/>
</dbReference>
<gene>
    <name evidence="1" type="ORF">MRB53_030968</name>
</gene>